<reference evidence="4" key="1">
    <citation type="submission" date="2009-06" db="EMBL/GenBank/DDBJ databases">
        <authorList>
            <consortium name="US DOE Joint Genome Institute (JGI-PGF)"/>
            <person name="Lucas S."/>
            <person name="Copeland A."/>
            <person name="Lapidus A."/>
            <person name="Glavina del Rio T."/>
            <person name="Dalin E."/>
            <person name="Tice H."/>
            <person name="Bruce D."/>
            <person name="Goodwin L."/>
            <person name="Pitluck S."/>
            <person name="Kyrpides N."/>
            <person name="Mavromatis K."/>
            <person name="Ivanova N."/>
            <person name="Saunders E."/>
            <person name="Brettin T."/>
            <person name="Detter J.C."/>
            <person name="Han C."/>
            <person name="Larimer F."/>
            <person name="Land M."/>
            <person name="Hauser L."/>
            <person name="Markowitz V."/>
            <person name="Cheng J.-F."/>
            <person name="Hugenholtz P."/>
            <person name="Woyke T."/>
            <person name="Wu D."/>
            <person name="Gronow S."/>
            <person name="Klenk H.-P."/>
            <person name="Eisen J.A."/>
        </authorList>
    </citation>
    <scope>NUCLEOTIDE SEQUENCE</scope>
    <source>
        <strain evidence="4">Eklund 17B</strain>
    </source>
</reference>
<dbReference type="InterPro" id="IPR016188">
    <property type="entry name" value="PurM-like_N"/>
</dbReference>
<feature type="domain" description="PurM-like C-terminal" evidence="3">
    <location>
        <begin position="163"/>
        <end position="315"/>
    </location>
</feature>
<comment type="similarity">
    <text evidence="1">Belongs to the HypE family.</text>
</comment>
<evidence type="ECO:0000256" key="1">
    <source>
        <dbReference type="ARBA" id="ARBA00006243"/>
    </source>
</evidence>
<dbReference type="HOGENOM" id="CLU_049733_0_0_9"/>
<protein>
    <submittedName>
        <fullName evidence="4">Hydrogenase expression/formation protein HypE</fullName>
    </submittedName>
</protein>
<dbReference type="PIRSF" id="PIRSF005644">
    <property type="entry name" value="Hdrgns_mtr_HypE"/>
    <property type="match status" value="1"/>
</dbReference>
<dbReference type="SUPFAM" id="SSF55326">
    <property type="entry name" value="PurM N-terminal domain-like"/>
    <property type="match status" value="1"/>
</dbReference>
<dbReference type="KEGG" id="cbk:CLL_A2002"/>
<organism evidence="4">
    <name type="scientific">Clostridium botulinum (strain Eklund 17B / Type B)</name>
    <dbReference type="NCBI Taxonomy" id="935198"/>
    <lineage>
        <taxon>Bacteria</taxon>
        <taxon>Bacillati</taxon>
        <taxon>Bacillota</taxon>
        <taxon>Clostridia</taxon>
        <taxon>Eubacteriales</taxon>
        <taxon>Clostridiaceae</taxon>
        <taxon>Clostridium</taxon>
    </lineage>
</organism>
<sequence length="337" mass="36903">MNNKIITLSHGSGGIETYKLIDEMFYRNFNNDELLQQGDSTVLNEIKGKIATTIDGFVVDPIFFKGGDIGKLSLCGTINDLAVSGACPLYITCSFIIEEGFEFKSLEKIVQSMAKTAKESNVKIVAGDTKVVEKGKGHKVYISTCGIGYFKEQKNILNVNNIKSGDKIILSGTIGEHGMCIVNKRENLNIDSEIKSDCAPLNSLCEIILNTSNNVRIMRDPTRGGIANTLNELSRSSLKSMMIYEEFIPINNDVRSFFELLGMSPLYIANEGKLLCIVDEVDAENVLSAMKNHPLGKDAAIIGEVIEENKGAVYIKGLLGSTKVLQMSQGELLPRIC</sequence>
<dbReference type="Gene3D" id="3.90.650.10">
    <property type="entry name" value="PurM-like C-terminal domain"/>
    <property type="match status" value="1"/>
</dbReference>
<accession>U4P984</accession>
<dbReference type="PATRIC" id="fig|935198.13.peg.1955"/>
<dbReference type="GO" id="GO:0051604">
    <property type="term" value="P:protein maturation"/>
    <property type="evidence" value="ECO:0007669"/>
    <property type="project" value="TreeGrafter"/>
</dbReference>
<dbReference type="CDD" id="cd02197">
    <property type="entry name" value="HypE"/>
    <property type="match status" value="1"/>
</dbReference>
<name>B2TM78_CLOBB</name>
<evidence type="ECO:0000259" key="3">
    <source>
        <dbReference type="Pfam" id="PF02769"/>
    </source>
</evidence>
<dbReference type="Pfam" id="PF02769">
    <property type="entry name" value="AIRS_C"/>
    <property type="match status" value="1"/>
</dbReference>
<dbReference type="Pfam" id="PF00586">
    <property type="entry name" value="AIRS"/>
    <property type="match status" value="1"/>
</dbReference>
<feature type="domain" description="PurM-like N-terminal" evidence="2">
    <location>
        <begin position="47"/>
        <end position="148"/>
    </location>
</feature>
<dbReference type="InterPro" id="IPR036921">
    <property type="entry name" value="PurM-like_N_sf"/>
</dbReference>
<evidence type="ECO:0000313" key="4">
    <source>
        <dbReference type="EMBL" id="ACD23216.1"/>
    </source>
</evidence>
<accession>B2TM78</accession>
<dbReference type="SUPFAM" id="SSF56042">
    <property type="entry name" value="PurM C-terminal domain-like"/>
    <property type="match status" value="1"/>
</dbReference>
<evidence type="ECO:0000259" key="2">
    <source>
        <dbReference type="Pfam" id="PF00586"/>
    </source>
</evidence>
<dbReference type="InterPro" id="IPR010918">
    <property type="entry name" value="PurM-like_C_dom"/>
</dbReference>
<proteinExistence type="inferred from homology"/>
<dbReference type="InterPro" id="IPR011854">
    <property type="entry name" value="HypE"/>
</dbReference>
<dbReference type="AlphaFoldDB" id="B2TM78"/>
<dbReference type="PANTHER" id="PTHR30303:SF0">
    <property type="entry name" value="CARBAMOYL DEHYDRATASE HYPE"/>
    <property type="match status" value="1"/>
</dbReference>
<dbReference type="PANTHER" id="PTHR30303">
    <property type="entry name" value="HYDROGENASE ISOENZYMES FORMATION PROTEIN HYPE"/>
    <property type="match status" value="1"/>
</dbReference>
<reference evidence="4" key="2">
    <citation type="submission" date="2009-08" db="EMBL/GenBank/DDBJ databases">
        <authorList>
            <person name="Shrivastava S."/>
            <person name="Brinkac L.M."/>
            <person name="Dodson R.J."/>
            <person name="Harkins D.M."/>
            <person name="Durkin A.S."/>
            <person name="Sutton G."/>
        </authorList>
    </citation>
    <scope>NUCLEOTIDE SEQUENCE</scope>
    <source>
        <strain evidence="4">Eklund 17B</strain>
    </source>
</reference>
<gene>
    <name evidence="4" type="primary">hypE</name>
    <name evidence="4" type="ordered locus">CLL_A2002</name>
</gene>
<dbReference type="InterPro" id="IPR036676">
    <property type="entry name" value="PurM-like_C_sf"/>
</dbReference>
<dbReference type="Gene3D" id="3.30.1330.10">
    <property type="entry name" value="PurM-like, N-terminal domain"/>
    <property type="match status" value="1"/>
</dbReference>
<dbReference type="EMBL" id="CP001056">
    <property type="protein sequence ID" value="ACD23216.1"/>
    <property type="molecule type" value="Genomic_DNA"/>
</dbReference>
<dbReference type="NCBIfam" id="TIGR02124">
    <property type="entry name" value="hypE"/>
    <property type="match status" value="1"/>
</dbReference>